<evidence type="ECO:0008006" key="5">
    <source>
        <dbReference type="Google" id="ProtNLM"/>
    </source>
</evidence>
<gene>
    <name evidence="3" type="ORF">BK673_05040</name>
</gene>
<dbReference type="InterPro" id="IPR021531">
    <property type="entry name" value="Tla3_N"/>
</dbReference>
<organism evidence="3 4">
    <name type="scientific">Pseudomonas fluorescens</name>
    <dbReference type="NCBI Taxonomy" id="294"/>
    <lineage>
        <taxon>Bacteria</taxon>
        <taxon>Pseudomonadati</taxon>
        <taxon>Pseudomonadota</taxon>
        <taxon>Gammaproteobacteria</taxon>
        <taxon>Pseudomonadales</taxon>
        <taxon>Pseudomonadaceae</taxon>
        <taxon>Pseudomonas</taxon>
    </lineage>
</organism>
<dbReference type="Pfam" id="PF11394">
    <property type="entry name" value="Tla3_N"/>
    <property type="match status" value="1"/>
</dbReference>
<dbReference type="EMBL" id="MOBZ01000003">
    <property type="protein sequence ID" value="ROO12792.1"/>
    <property type="molecule type" value="Genomic_DNA"/>
</dbReference>
<name>A0A423PAS8_PSEFL</name>
<feature type="domain" description="Type VI lipase adapter protein Tla3 C-terminal" evidence="2">
    <location>
        <begin position="279"/>
        <end position="409"/>
    </location>
</feature>
<sequence length="438" mass="48487">MPVDARYRAPATSPRLDTLDVLAVGISVDVFRQGQVWKALQEQNAKQAESLHIGSILPTDPGKYPVDRDDKDMAYDKRKADALELGLRDFVEKWPIPTITVVRGWNPATPNLRFSPERTRKMLSGMVNAYRTEAGLHWHRVRNLQDGIVCNDTPEGLLEELFRLFEQNPDLPAVLIYNVEGFSMSFALSAKKAPLIGGPGPRKPGELTDSMVAMVVGRPERVEWLRYYAQFARINENRIDPEFNGWGMRKPAVAFQPSPFIPQPWTQRAFEQWDALPVLARLHRPVSVSLRRPDNGEPLKREAMTLKLAAGWQEATAGLVQKPTRLFFDSGSNATAMAQLLPALNAAHSSLNLLDSRAGYDLTQRLGDTGSASPFVGLTLATMASYLNADTSVVMPMRRQDQATIIAVTSPTPGKKPVGNEHFSVTLMPSSASTYSAP</sequence>
<dbReference type="InterPro" id="IPR048303">
    <property type="entry name" value="Tla3_C"/>
</dbReference>
<accession>A0A423PAS8</accession>
<proteinExistence type="predicted"/>
<reference evidence="3 4" key="1">
    <citation type="submission" date="2016-10" db="EMBL/GenBank/DDBJ databases">
        <title>Comparative genome analysis of multiple Pseudomonas spp. focuses on biocontrol and plant growth promoting traits.</title>
        <authorList>
            <person name="Tao X.-Y."/>
            <person name="Taylor C.G."/>
        </authorList>
    </citation>
    <scope>NUCLEOTIDE SEQUENCE [LARGE SCALE GENOMIC DNA]</scope>
    <source>
        <strain evidence="3 4">36G2</strain>
    </source>
</reference>
<dbReference type="AlphaFoldDB" id="A0A423PAS8"/>
<dbReference type="Pfam" id="PF20995">
    <property type="entry name" value="Tla3_C"/>
    <property type="match status" value="1"/>
</dbReference>
<evidence type="ECO:0000259" key="2">
    <source>
        <dbReference type="Pfam" id="PF20995"/>
    </source>
</evidence>
<feature type="domain" description="Type VI lipase adapter protein Tla3 N-terminal" evidence="1">
    <location>
        <begin position="18"/>
        <end position="181"/>
    </location>
</feature>
<comment type="caution">
    <text evidence="3">The sequence shown here is derived from an EMBL/GenBank/DDBJ whole genome shotgun (WGS) entry which is preliminary data.</text>
</comment>
<evidence type="ECO:0000313" key="3">
    <source>
        <dbReference type="EMBL" id="ROO12792.1"/>
    </source>
</evidence>
<protein>
    <recommendedName>
        <fullName evidence="5">DUF2875 domain-containing protein</fullName>
    </recommendedName>
</protein>
<dbReference type="Proteomes" id="UP000283619">
    <property type="component" value="Unassembled WGS sequence"/>
</dbReference>
<evidence type="ECO:0000259" key="1">
    <source>
        <dbReference type="Pfam" id="PF11394"/>
    </source>
</evidence>
<evidence type="ECO:0000313" key="4">
    <source>
        <dbReference type="Proteomes" id="UP000283619"/>
    </source>
</evidence>